<gene>
    <name evidence="1" type="ORF">MIMGU_mgv1a016777mg</name>
</gene>
<dbReference type="OMA" id="CEIAIEY"/>
<sequence>MGEKSRKLDMEELMNYSNNLIEVLKEEKDAIGLDHFLRHTEASQSQWAKHHHEVASSIEDYKRKINASKQEAAAAESDTVPDAELDLLQKVLDEEHQLERKHREDLR</sequence>
<dbReference type="AlphaFoldDB" id="A0A022RPJ1"/>
<reference evidence="1 2" key="1">
    <citation type="journal article" date="2013" name="Proc. Natl. Acad. Sci. U.S.A.">
        <title>Fine-scale variation in meiotic recombination in Mimulus inferred from population shotgun sequencing.</title>
        <authorList>
            <person name="Hellsten U."/>
            <person name="Wright K.M."/>
            <person name="Jenkins J."/>
            <person name="Shu S."/>
            <person name="Yuan Y."/>
            <person name="Wessler S.R."/>
            <person name="Schmutz J."/>
            <person name="Willis J.H."/>
            <person name="Rokhsar D.S."/>
        </authorList>
    </citation>
    <scope>NUCLEOTIDE SEQUENCE [LARGE SCALE GENOMIC DNA]</scope>
    <source>
        <strain evidence="2">cv. DUN x IM62</strain>
    </source>
</reference>
<dbReference type="PhylomeDB" id="A0A022RPJ1"/>
<protein>
    <submittedName>
        <fullName evidence="1">Uncharacterized protein</fullName>
    </submittedName>
</protein>
<dbReference type="InterPro" id="IPR044951">
    <property type="entry name" value="SPC24-like"/>
</dbReference>
<dbReference type="EMBL" id="KI630319">
    <property type="protein sequence ID" value="EYU41944.1"/>
    <property type="molecule type" value="Genomic_DNA"/>
</dbReference>
<dbReference type="Proteomes" id="UP000030748">
    <property type="component" value="Unassembled WGS sequence"/>
</dbReference>
<organism evidence="1 2">
    <name type="scientific">Erythranthe guttata</name>
    <name type="common">Yellow monkey flower</name>
    <name type="synonym">Mimulus guttatus</name>
    <dbReference type="NCBI Taxonomy" id="4155"/>
    <lineage>
        <taxon>Eukaryota</taxon>
        <taxon>Viridiplantae</taxon>
        <taxon>Streptophyta</taxon>
        <taxon>Embryophyta</taxon>
        <taxon>Tracheophyta</taxon>
        <taxon>Spermatophyta</taxon>
        <taxon>Magnoliopsida</taxon>
        <taxon>eudicotyledons</taxon>
        <taxon>Gunneridae</taxon>
        <taxon>Pentapetalae</taxon>
        <taxon>asterids</taxon>
        <taxon>lamiids</taxon>
        <taxon>Lamiales</taxon>
        <taxon>Phrymaceae</taxon>
        <taxon>Erythranthe</taxon>
    </lineage>
</organism>
<dbReference type="eggNOG" id="ENOG502S0WN">
    <property type="taxonomic scope" value="Eukaryota"/>
</dbReference>
<dbReference type="GO" id="GO:0051983">
    <property type="term" value="P:regulation of chromosome segregation"/>
    <property type="evidence" value="ECO:0007669"/>
    <property type="project" value="InterPro"/>
</dbReference>
<evidence type="ECO:0000313" key="2">
    <source>
        <dbReference type="Proteomes" id="UP000030748"/>
    </source>
</evidence>
<dbReference type="KEGG" id="egt:105952811"/>
<proteinExistence type="predicted"/>
<dbReference type="PANTHER" id="PTHR35730:SF2">
    <property type="entry name" value="KINETOCHORE PROTEIN SPC24 HOMOLOG-RELATED"/>
    <property type="match status" value="1"/>
</dbReference>
<name>A0A022RPJ1_ERYGU</name>
<keyword evidence="2" id="KW-1185">Reference proteome</keyword>
<dbReference type="PANTHER" id="PTHR35730">
    <property type="entry name" value="KINETOCHORE PROTEIN SPC24 HOMOLOG-RELATED"/>
    <property type="match status" value="1"/>
</dbReference>
<accession>A0A022RPJ1</accession>
<dbReference type="STRING" id="4155.A0A022RPJ1"/>
<evidence type="ECO:0000313" key="1">
    <source>
        <dbReference type="EMBL" id="EYU41944.1"/>
    </source>
</evidence>
<dbReference type="OrthoDB" id="1906227at2759"/>